<evidence type="ECO:0000313" key="3">
    <source>
        <dbReference type="EMBL" id="VDI40371.1"/>
    </source>
</evidence>
<dbReference type="PANTHER" id="PTHR47822">
    <property type="entry name" value="CARBOHYDRATE BINDING DOMAIN CONTAINING PROTEIN"/>
    <property type="match status" value="1"/>
</dbReference>
<gene>
    <name evidence="3" type="ORF">MGAL_10B008621</name>
</gene>
<keyword evidence="4" id="KW-1185">Reference proteome</keyword>
<evidence type="ECO:0000256" key="2">
    <source>
        <dbReference type="SAM" id="MobiDB-lite"/>
    </source>
</evidence>
<evidence type="ECO:0000313" key="4">
    <source>
        <dbReference type="Proteomes" id="UP000596742"/>
    </source>
</evidence>
<reference evidence="3" key="1">
    <citation type="submission" date="2018-11" db="EMBL/GenBank/DDBJ databases">
        <authorList>
            <person name="Alioto T."/>
            <person name="Alioto T."/>
        </authorList>
    </citation>
    <scope>NUCLEOTIDE SEQUENCE</scope>
</reference>
<dbReference type="SMART" id="SM00320">
    <property type="entry name" value="WD40"/>
    <property type="match status" value="5"/>
</dbReference>
<dbReference type="Pfam" id="PF00400">
    <property type="entry name" value="WD40"/>
    <property type="match status" value="2"/>
</dbReference>
<dbReference type="PROSITE" id="PS50082">
    <property type="entry name" value="WD_REPEATS_2"/>
    <property type="match status" value="1"/>
</dbReference>
<dbReference type="InterPro" id="IPR036322">
    <property type="entry name" value="WD40_repeat_dom_sf"/>
</dbReference>
<name>A0A8B6EWZ9_MYTGA</name>
<dbReference type="Proteomes" id="UP000596742">
    <property type="component" value="Unassembled WGS sequence"/>
</dbReference>
<dbReference type="SUPFAM" id="SSF50978">
    <property type="entry name" value="WD40 repeat-like"/>
    <property type="match status" value="1"/>
</dbReference>
<evidence type="ECO:0000256" key="1">
    <source>
        <dbReference type="PROSITE-ProRule" id="PRU00221"/>
    </source>
</evidence>
<feature type="repeat" description="WD" evidence="1">
    <location>
        <begin position="232"/>
        <end position="274"/>
    </location>
</feature>
<proteinExistence type="predicted"/>
<dbReference type="PANTHER" id="PTHR47822:SF2">
    <property type="entry name" value="F-BOX AND WD-40 DOMAIN PROTEIN 7"/>
    <property type="match status" value="1"/>
</dbReference>
<dbReference type="InterPro" id="IPR015943">
    <property type="entry name" value="WD40/YVTN_repeat-like_dom_sf"/>
</dbReference>
<accession>A0A8B6EWZ9</accession>
<comment type="caution">
    <text evidence="3">The sequence shown here is derived from an EMBL/GenBank/DDBJ whole genome shotgun (WGS) entry which is preliminary data.</text>
</comment>
<dbReference type="AlphaFoldDB" id="A0A8B6EWZ9"/>
<protein>
    <submittedName>
        <fullName evidence="3">Uncharacterized protein</fullName>
    </submittedName>
</protein>
<feature type="region of interest" description="Disordered" evidence="2">
    <location>
        <begin position="23"/>
        <end position="62"/>
    </location>
</feature>
<dbReference type="OrthoDB" id="6055733at2759"/>
<dbReference type="PROSITE" id="PS50294">
    <property type="entry name" value="WD_REPEATS_REGION"/>
    <property type="match status" value="1"/>
</dbReference>
<dbReference type="EMBL" id="UYJE01005786">
    <property type="protein sequence ID" value="VDI40371.1"/>
    <property type="molecule type" value="Genomic_DNA"/>
</dbReference>
<sequence>MYMIDSLPDPTMSGIIEEESFTYDSTEAPANSSTHTPTRGLSFSQDPDISHETSTVHHRRDSVSGPHLEKFLKLINTIDFPTDVMCCKFTPDGSMLAVGLIDGKILVYNHLENQLLYSLRDEDIDTFHLPVTQIRFPAFPFTGVVEDNKLLASYASGHIKLWDYTTGSCLNTMTENRQSLNVTYSSDGLRFVTTGETPELFVYDRTTRKKILTLEPSISTLSFSPIDTHQKLDGHCFRVFAAQYHPDEPHLFLSGGWDDTVHYWDDRKKHSIRSISGPHICGDAIDIDPIGKRAVLTGSWRRKCPLEVWDFDTGKKMKDIPSEPLCHCQLYCCQWLAKESVLCGGSDGNMAKVVNWSTLSTKGLLTDLPQGVYCIDNDKIGNKPLMAVGSKSRIYVMKPEKDF</sequence>
<feature type="compositionally biased region" description="Polar residues" evidence="2">
    <location>
        <begin position="23"/>
        <end position="47"/>
    </location>
</feature>
<dbReference type="InterPro" id="IPR001680">
    <property type="entry name" value="WD40_rpt"/>
</dbReference>
<dbReference type="Gene3D" id="2.130.10.10">
    <property type="entry name" value="YVTN repeat-like/Quinoprotein amine dehydrogenase"/>
    <property type="match status" value="2"/>
</dbReference>
<organism evidence="3 4">
    <name type="scientific">Mytilus galloprovincialis</name>
    <name type="common">Mediterranean mussel</name>
    <dbReference type="NCBI Taxonomy" id="29158"/>
    <lineage>
        <taxon>Eukaryota</taxon>
        <taxon>Metazoa</taxon>
        <taxon>Spiralia</taxon>
        <taxon>Lophotrochozoa</taxon>
        <taxon>Mollusca</taxon>
        <taxon>Bivalvia</taxon>
        <taxon>Autobranchia</taxon>
        <taxon>Pteriomorphia</taxon>
        <taxon>Mytilida</taxon>
        <taxon>Mytiloidea</taxon>
        <taxon>Mytilidae</taxon>
        <taxon>Mytilinae</taxon>
        <taxon>Mytilus</taxon>
    </lineage>
</organism>
<keyword evidence="1" id="KW-0853">WD repeat</keyword>